<comment type="catalytic activity">
    <reaction evidence="9">
        <text>O-phospho-L-threonine + H(+) = (R)-1-aminopropan-2-yl phosphate + CO2</text>
        <dbReference type="Rhea" id="RHEA:11492"/>
        <dbReference type="ChEBI" id="CHEBI:15378"/>
        <dbReference type="ChEBI" id="CHEBI:16526"/>
        <dbReference type="ChEBI" id="CHEBI:58563"/>
        <dbReference type="ChEBI" id="CHEBI:58675"/>
        <dbReference type="EC" id="4.1.1.81"/>
    </reaction>
</comment>
<dbReference type="SUPFAM" id="SSF53383">
    <property type="entry name" value="PLP-dependent transferases"/>
    <property type="match status" value="1"/>
</dbReference>
<evidence type="ECO:0000313" key="11">
    <source>
        <dbReference type="EMBL" id="MCE8019625.1"/>
    </source>
</evidence>
<evidence type="ECO:0000256" key="9">
    <source>
        <dbReference type="ARBA" id="ARBA00048531"/>
    </source>
</evidence>
<protein>
    <recommendedName>
        <fullName evidence="4">threonine-phosphate decarboxylase</fullName>
        <ecNumber evidence="4">4.1.1.81</ecNumber>
    </recommendedName>
    <alternativeName>
        <fullName evidence="8">L-threonine-O-3-phosphate decarboxylase</fullName>
    </alternativeName>
</protein>
<reference evidence="11 12" key="1">
    <citation type="journal article" date="2021" name="Front. Microbiol.">
        <title>Aerobic Denitrification and Heterotrophic Sulfur Oxidation in the Genus Halomonas Revealed by Six Novel Species Characterizations and Genome-Based Analysis.</title>
        <authorList>
            <person name="Wang L."/>
            <person name="Shao Z."/>
        </authorList>
    </citation>
    <scope>NUCLEOTIDE SEQUENCE [LARGE SCALE GENOMIC DNA]</scope>
    <source>
        <strain evidence="11 12">MCCC 1A11036</strain>
    </source>
</reference>
<dbReference type="Proteomes" id="UP001320122">
    <property type="component" value="Unassembled WGS sequence"/>
</dbReference>
<dbReference type="InterPro" id="IPR004839">
    <property type="entry name" value="Aminotransferase_I/II_large"/>
</dbReference>
<evidence type="ECO:0000256" key="5">
    <source>
        <dbReference type="ARBA" id="ARBA00022573"/>
    </source>
</evidence>
<name>A0ABS9ACH8_9GAMM</name>
<dbReference type="CDD" id="cd00609">
    <property type="entry name" value="AAT_like"/>
    <property type="match status" value="1"/>
</dbReference>
<evidence type="ECO:0000256" key="7">
    <source>
        <dbReference type="ARBA" id="ARBA00023239"/>
    </source>
</evidence>
<comment type="pathway">
    <text evidence="3">Cofactor biosynthesis; adenosylcobalamin biosynthesis.</text>
</comment>
<evidence type="ECO:0000256" key="8">
    <source>
        <dbReference type="ARBA" id="ARBA00029996"/>
    </source>
</evidence>
<proteinExistence type="predicted"/>
<comment type="caution">
    <text evidence="11">The sequence shown here is derived from an EMBL/GenBank/DDBJ whole genome shotgun (WGS) entry which is preliminary data.</text>
</comment>
<evidence type="ECO:0000256" key="3">
    <source>
        <dbReference type="ARBA" id="ARBA00004953"/>
    </source>
</evidence>
<dbReference type="Pfam" id="PF00155">
    <property type="entry name" value="Aminotran_1_2"/>
    <property type="match status" value="1"/>
</dbReference>
<dbReference type="InterPro" id="IPR015421">
    <property type="entry name" value="PyrdxlP-dep_Trfase_major"/>
</dbReference>
<dbReference type="Gene3D" id="3.90.1150.10">
    <property type="entry name" value="Aspartate Aminotransferase, domain 1"/>
    <property type="match status" value="1"/>
</dbReference>
<comment type="function">
    <text evidence="2">Decarboxylates L-threonine-O-3-phosphate to yield (R)-1-amino-2-propanol O-2-phosphate, the precursor for the linkage between the nucleotide loop and the corrin ring in cobalamin.</text>
</comment>
<evidence type="ECO:0000256" key="2">
    <source>
        <dbReference type="ARBA" id="ARBA00003444"/>
    </source>
</evidence>
<evidence type="ECO:0000259" key="10">
    <source>
        <dbReference type="Pfam" id="PF00155"/>
    </source>
</evidence>
<organism evidence="11 12">
    <name type="scientific">Billgrantia zhangzhouensis</name>
    <dbReference type="NCBI Taxonomy" id="2733481"/>
    <lineage>
        <taxon>Bacteria</taxon>
        <taxon>Pseudomonadati</taxon>
        <taxon>Pseudomonadota</taxon>
        <taxon>Gammaproteobacteria</taxon>
        <taxon>Oceanospirillales</taxon>
        <taxon>Halomonadaceae</taxon>
        <taxon>Billgrantia</taxon>
    </lineage>
</organism>
<dbReference type="InterPro" id="IPR004838">
    <property type="entry name" value="NHTrfase_class1_PyrdxlP-BS"/>
</dbReference>
<evidence type="ECO:0000256" key="1">
    <source>
        <dbReference type="ARBA" id="ARBA00001933"/>
    </source>
</evidence>
<dbReference type="InterPro" id="IPR005860">
    <property type="entry name" value="CobD"/>
</dbReference>
<dbReference type="GO" id="GO:0048472">
    <property type="term" value="F:threonine-phosphate decarboxylase activity"/>
    <property type="evidence" value="ECO:0007669"/>
    <property type="project" value="UniProtKB-EC"/>
</dbReference>
<dbReference type="NCBIfam" id="TIGR01140">
    <property type="entry name" value="L_thr_O3P_dcar"/>
    <property type="match status" value="1"/>
</dbReference>
<keyword evidence="7 11" id="KW-0456">Lyase</keyword>
<keyword evidence="12" id="KW-1185">Reference proteome</keyword>
<dbReference type="EC" id="4.1.1.81" evidence="4"/>
<dbReference type="PANTHER" id="PTHR42885">
    <property type="entry name" value="HISTIDINOL-PHOSPHATE AMINOTRANSFERASE-RELATED"/>
    <property type="match status" value="1"/>
</dbReference>
<comment type="cofactor">
    <cofactor evidence="1">
        <name>pyridoxal 5'-phosphate</name>
        <dbReference type="ChEBI" id="CHEBI:597326"/>
    </cofactor>
</comment>
<dbReference type="PROSITE" id="PS00105">
    <property type="entry name" value="AA_TRANSFER_CLASS_1"/>
    <property type="match status" value="1"/>
</dbReference>
<sequence length="366" mass="39875">MSDWPSHGGRPEQLLPRFGLAGGSEIIDFSANLNPLGPPPWLAQRLAASVTELATYPDPDYREAREAIACNEGLPAEQVRLTNGGAEAIFLAAALLARQGVTQATIVQPTFGEYGRACRHYGIAVEPLALTGERFMLDEARAAEAMCDTGALFLCRPNNPTGTLIERERIERLLVAGQRHGATLVVDEAFVDFVTPDERLTPLLARFDNLLLLRSMTKLYAIPGLRLGHLLGSAAAVGHIGELQPPWSVNALAAGLVAPLLADRDYLARTRAWLDAERPWLQGELEALGLNVVPSHANFLLFRNARLRDDRGGPMPALLEHLARCGILARHTHNFIGLEGAWLRVAVRSRPENQALVEAIARWSAP</sequence>
<evidence type="ECO:0000256" key="4">
    <source>
        <dbReference type="ARBA" id="ARBA00012285"/>
    </source>
</evidence>
<dbReference type="InterPro" id="IPR015422">
    <property type="entry name" value="PyrdxlP-dep_Trfase_small"/>
</dbReference>
<dbReference type="InterPro" id="IPR015424">
    <property type="entry name" value="PyrdxlP-dep_Trfase"/>
</dbReference>
<gene>
    <name evidence="11" type="ORF">HOP51_05750</name>
</gene>
<evidence type="ECO:0000313" key="12">
    <source>
        <dbReference type="Proteomes" id="UP001320122"/>
    </source>
</evidence>
<dbReference type="PANTHER" id="PTHR42885:SF1">
    <property type="entry name" value="THREONINE-PHOSPHATE DECARBOXYLASE"/>
    <property type="match status" value="1"/>
</dbReference>
<dbReference type="Gene3D" id="3.40.640.10">
    <property type="entry name" value="Type I PLP-dependent aspartate aminotransferase-like (Major domain)"/>
    <property type="match status" value="1"/>
</dbReference>
<feature type="domain" description="Aminotransferase class I/classII large" evidence="10">
    <location>
        <begin position="25"/>
        <end position="360"/>
    </location>
</feature>
<keyword evidence="6" id="KW-0663">Pyridoxal phosphate</keyword>
<dbReference type="RefSeq" id="WP_234273013.1">
    <property type="nucleotide sequence ID" value="NZ_JABFTT010000004.1"/>
</dbReference>
<evidence type="ECO:0000256" key="6">
    <source>
        <dbReference type="ARBA" id="ARBA00022898"/>
    </source>
</evidence>
<accession>A0ABS9ACH8</accession>
<dbReference type="EMBL" id="JABFTT010000004">
    <property type="protein sequence ID" value="MCE8019625.1"/>
    <property type="molecule type" value="Genomic_DNA"/>
</dbReference>
<keyword evidence="5" id="KW-0169">Cobalamin biosynthesis</keyword>